<dbReference type="EMBL" id="PNBA02000002">
    <property type="protein sequence ID" value="KAG6433618.1"/>
    <property type="molecule type" value="Genomic_DNA"/>
</dbReference>
<feature type="region of interest" description="Disordered" evidence="1">
    <location>
        <begin position="358"/>
        <end position="381"/>
    </location>
</feature>
<protein>
    <recommendedName>
        <fullName evidence="2">C2H2-type domain-containing protein</fullName>
    </recommendedName>
</protein>
<feature type="compositionally biased region" description="Polar residues" evidence="1">
    <location>
        <begin position="498"/>
        <end position="508"/>
    </location>
</feature>
<sequence length="772" mass="84643">MRGVQHCHRCGWPFPKPHTSSKHRRAHKRVCGTIEGYKIIHSENYLAVSDDDRDSDDDEYHTPSPKKNALSSGGESGKSNKSEDDVFSDAAMEFSDSGISPQLEAHFDSVRELENNKGVEGDVYGNGELDIEETAEKTEQSNDARSEDLSQTEVAAQTILKVVFEVRWYVDLMPVSQVQELGSDPVSLDPEEGTILDQTIAAGGSRDELRDKFLSDGANDEVHSAVHSVERRVFIKMAEVALVDETHEIEDASDMVMIVQTKAWNPKNLNSVDASSALGFINGEDNTITMEKKDEDHCEENTNFETLNEKGKGVSTEVEVIPDFTVPLQIPTYFPSSCVADGDAKSLQVLSENNPSSLEFKLRDDGSESSMKGDASGGTDSEVNEIGYKSSSVEHPVLLVTSQMQNNAHVATNVVEVEPLDVAETVSKVDGNAVLVSISEANGSKSTLPLSNSVLLRDSTAKDGTSVAENYKPSESIANTEVTAEDHESNVESREISESPTPSAQGAFPTSTCLDGTSLNVKQLLSSDDLCILNYSGDIISSEEQYFDDKTVVIVGDVTRVNAKYVITEAECKPTKLQEDASAADISSNTLETNSQEHKIHSNNSDTFEPQSFMTLVRTGSGGDQVTTAAENNQQPKSDALEAGWFPSPTNIVNESKGRKKNEEIIAKETNWSPVKQQQHSPLKSLVNEVKSPNTKQVQKVEAETKDDKVGVVSSEAHTTKDQDTNKHVEKWRDTRLRSRKRRRKGDRFGFHLYAALLHIGTNDPSLFSIFD</sequence>
<feature type="region of interest" description="Disordered" evidence="1">
    <location>
        <begin position="49"/>
        <end position="83"/>
    </location>
</feature>
<dbReference type="PANTHER" id="PTHR35746">
    <property type="entry name" value="PENTATRICOPEPTIDE REPEAT (PPR) SUPERFAMILY PROTEIN"/>
    <property type="match status" value="1"/>
</dbReference>
<comment type="caution">
    <text evidence="3">The sequence shown here is derived from an EMBL/GenBank/DDBJ whole genome shotgun (WGS) entry which is preliminary data.</text>
</comment>
<dbReference type="InterPro" id="IPR013087">
    <property type="entry name" value="Znf_C2H2_type"/>
</dbReference>
<dbReference type="PROSITE" id="PS00028">
    <property type="entry name" value="ZINC_FINGER_C2H2_1"/>
    <property type="match status" value="1"/>
</dbReference>
<feature type="domain" description="C2H2-type" evidence="2">
    <location>
        <begin position="7"/>
        <end position="27"/>
    </location>
</feature>
<reference evidence="3" key="1">
    <citation type="submission" date="2018-01" db="EMBL/GenBank/DDBJ databases">
        <authorList>
            <person name="Mao J.F."/>
        </authorList>
    </citation>
    <scope>NUCLEOTIDE SEQUENCE</scope>
    <source>
        <strain evidence="3">Huo1</strain>
        <tissue evidence="3">Leaf</tissue>
    </source>
</reference>
<dbReference type="AlphaFoldDB" id="A0A8X9A9T0"/>
<organism evidence="3">
    <name type="scientific">Salvia splendens</name>
    <name type="common">Scarlet sage</name>
    <dbReference type="NCBI Taxonomy" id="180675"/>
    <lineage>
        <taxon>Eukaryota</taxon>
        <taxon>Viridiplantae</taxon>
        <taxon>Streptophyta</taxon>
        <taxon>Embryophyta</taxon>
        <taxon>Tracheophyta</taxon>
        <taxon>Spermatophyta</taxon>
        <taxon>Magnoliopsida</taxon>
        <taxon>eudicotyledons</taxon>
        <taxon>Gunneridae</taxon>
        <taxon>Pentapetalae</taxon>
        <taxon>asterids</taxon>
        <taxon>lamiids</taxon>
        <taxon>Lamiales</taxon>
        <taxon>Lamiaceae</taxon>
        <taxon>Nepetoideae</taxon>
        <taxon>Mentheae</taxon>
        <taxon>Salviinae</taxon>
        <taxon>Salvia</taxon>
        <taxon>Salvia subgen. Calosphace</taxon>
        <taxon>core Calosphace</taxon>
    </lineage>
</organism>
<feature type="region of interest" description="Disordered" evidence="1">
    <location>
        <begin position="475"/>
        <end position="508"/>
    </location>
</feature>
<evidence type="ECO:0000256" key="1">
    <source>
        <dbReference type="SAM" id="MobiDB-lite"/>
    </source>
</evidence>
<accession>A0A8X9A9T0</accession>
<feature type="region of interest" description="Disordered" evidence="1">
    <location>
        <begin position="708"/>
        <end position="728"/>
    </location>
</feature>
<keyword evidence="4" id="KW-1185">Reference proteome</keyword>
<dbReference type="Proteomes" id="UP000298416">
    <property type="component" value="Unassembled WGS sequence"/>
</dbReference>
<feature type="compositionally biased region" description="Acidic residues" evidence="1">
    <location>
        <begin position="49"/>
        <end position="59"/>
    </location>
</feature>
<feature type="compositionally biased region" description="Basic and acidic residues" evidence="1">
    <location>
        <begin position="718"/>
        <end position="728"/>
    </location>
</feature>
<evidence type="ECO:0000259" key="2">
    <source>
        <dbReference type="PROSITE" id="PS00028"/>
    </source>
</evidence>
<proteinExistence type="predicted"/>
<reference evidence="3" key="2">
    <citation type="submission" date="2020-08" db="EMBL/GenBank/DDBJ databases">
        <title>Plant Genome Project.</title>
        <authorList>
            <person name="Zhang R.-G."/>
        </authorList>
    </citation>
    <scope>NUCLEOTIDE SEQUENCE</scope>
    <source>
        <strain evidence="3">Huo1</strain>
        <tissue evidence="3">Leaf</tissue>
    </source>
</reference>
<dbReference type="PANTHER" id="PTHR35746:SF1">
    <property type="entry name" value="PENTATRICOPEPTIDE REPEAT (PPR) SUPERFAMILY PROTEIN"/>
    <property type="match status" value="1"/>
</dbReference>
<feature type="compositionally biased region" description="Polar residues" evidence="1">
    <location>
        <begin position="624"/>
        <end position="637"/>
    </location>
</feature>
<name>A0A8X9A9T0_SALSN</name>
<evidence type="ECO:0000313" key="3">
    <source>
        <dbReference type="EMBL" id="KAG6433618.1"/>
    </source>
</evidence>
<gene>
    <name evidence="3" type="ORF">SASPL_105233</name>
</gene>
<feature type="region of interest" description="Disordered" evidence="1">
    <location>
        <begin position="620"/>
        <end position="659"/>
    </location>
</feature>
<feature type="compositionally biased region" description="Basic and acidic residues" evidence="1">
    <location>
        <begin position="484"/>
        <end position="497"/>
    </location>
</feature>
<evidence type="ECO:0000313" key="4">
    <source>
        <dbReference type="Proteomes" id="UP000298416"/>
    </source>
</evidence>